<evidence type="ECO:0000313" key="8">
    <source>
        <dbReference type="EMBL" id="TLM74898.1"/>
    </source>
</evidence>
<dbReference type="Proteomes" id="UP000306791">
    <property type="component" value="Unassembled WGS sequence"/>
</dbReference>
<dbReference type="InterPro" id="IPR004541">
    <property type="entry name" value="Transl_elong_EFTu/EF1A_bac/org"/>
</dbReference>
<dbReference type="Pfam" id="PF00009">
    <property type="entry name" value="GTP_EFTU"/>
    <property type="match status" value="1"/>
</dbReference>
<protein>
    <recommendedName>
        <fullName evidence="5 6">Elongation factor Tu</fullName>
    </recommendedName>
</protein>
<dbReference type="PRINTS" id="PR00315">
    <property type="entry name" value="ELONGATNFCT"/>
</dbReference>
<feature type="domain" description="Tr-type G" evidence="7">
    <location>
        <begin position="1"/>
        <end position="166"/>
    </location>
</feature>
<dbReference type="InterPro" id="IPR027417">
    <property type="entry name" value="P-loop_NTPase"/>
</dbReference>
<dbReference type="NCBIfam" id="NF009373">
    <property type="entry name" value="PRK12736.1"/>
    <property type="match status" value="1"/>
</dbReference>
<evidence type="ECO:0000313" key="9">
    <source>
        <dbReference type="Proteomes" id="UP000306791"/>
    </source>
</evidence>
<evidence type="ECO:0000259" key="7">
    <source>
        <dbReference type="PROSITE" id="PS51722"/>
    </source>
</evidence>
<dbReference type="NCBIfam" id="NF009372">
    <property type="entry name" value="PRK12735.1"/>
    <property type="match status" value="1"/>
</dbReference>
<dbReference type="SUPFAM" id="SSF50447">
    <property type="entry name" value="Translation proteins"/>
    <property type="match status" value="1"/>
</dbReference>
<dbReference type="InterPro" id="IPR000795">
    <property type="entry name" value="T_Tr_GTP-bd_dom"/>
</dbReference>
<dbReference type="RefSeq" id="WP_138236949.1">
    <property type="nucleotide sequence ID" value="NZ_VANI01000019.1"/>
</dbReference>
<evidence type="ECO:0000256" key="2">
    <source>
        <dbReference type="ARBA" id="ARBA00022768"/>
    </source>
</evidence>
<keyword evidence="1" id="KW-0547">Nucleotide-binding</keyword>
<keyword evidence="4" id="KW-0342">GTP-binding</keyword>
<dbReference type="Gene3D" id="3.40.50.300">
    <property type="entry name" value="P-loop containing nucleotide triphosphate hydrolases"/>
    <property type="match status" value="1"/>
</dbReference>
<dbReference type="InterPro" id="IPR009000">
    <property type="entry name" value="Transl_B-barrel_sf"/>
</dbReference>
<dbReference type="Gene3D" id="2.40.30.10">
    <property type="entry name" value="Translation factors"/>
    <property type="match status" value="2"/>
</dbReference>
<gene>
    <name evidence="8" type="primary">tuf</name>
    <name evidence="8" type="ORF">FDY93_17010</name>
</gene>
<evidence type="ECO:0000256" key="6">
    <source>
        <dbReference type="NCBIfam" id="TIGR00485"/>
    </source>
</evidence>
<dbReference type="PANTHER" id="PTHR43721">
    <property type="entry name" value="ELONGATION FACTOR TU-RELATED"/>
    <property type="match status" value="1"/>
</dbReference>
<dbReference type="InterPro" id="IPR033720">
    <property type="entry name" value="EFTU_2"/>
</dbReference>
<dbReference type="PROSITE" id="PS51722">
    <property type="entry name" value="G_TR_2"/>
    <property type="match status" value="1"/>
</dbReference>
<dbReference type="InterPro" id="IPR050055">
    <property type="entry name" value="EF-Tu_GTPase"/>
</dbReference>
<sequence>GAAVAFDGIDNAPEERERGITISTSHVEYESPTRHYAHVDCPGHADYVKNMITGAAQMDGAILVCSAADGPMPQTREHILLSRQVGVPYIVVFLNKADMVDDEELLELVEMEVRELLDQYEFPGDDTPIIVGSALMALNGEDDNEMGTTAVKKLVETLDAYIPEPERAIDKPFLMPIEDVFSISGRGTVVTGRVERGIVKTGDEIAIVGIRDTTTTTCTGVEMFRKLLDEGRAGENIGALLRGTKRDEVERGQVLAKPGSITPHTKFEAEVYVLSKDEGGRHTPFFKGYRPQFYFRTTDVTGACELPEGTEMVMPGDNVQMTVTLIAPIAMEEGLRFAIREGGRTVGAGVVAKIIE</sequence>
<dbReference type="PANTHER" id="PTHR43721:SF22">
    <property type="entry name" value="ELONGATION FACTOR TU, MITOCHONDRIAL"/>
    <property type="match status" value="1"/>
</dbReference>
<dbReference type="SUPFAM" id="SSF50465">
    <property type="entry name" value="EF-Tu/eEF-1alpha/eIF2-gamma C-terminal domain"/>
    <property type="match status" value="1"/>
</dbReference>
<evidence type="ECO:0000256" key="5">
    <source>
        <dbReference type="ARBA" id="ARBA00029554"/>
    </source>
</evidence>
<accession>A0ABY2UEK2</accession>
<dbReference type="NCBIfam" id="TIGR00485">
    <property type="entry name" value="EF-Tu"/>
    <property type="match status" value="1"/>
</dbReference>
<dbReference type="NCBIfam" id="NF000766">
    <property type="entry name" value="PRK00049.1"/>
    <property type="match status" value="1"/>
</dbReference>
<dbReference type="SUPFAM" id="SSF52540">
    <property type="entry name" value="P-loop containing nucleoside triphosphate hydrolases"/>
    <property type="match status" value="1"/>
</dbReference>
<reference evidence="8 9" key="1">
    <citation type="submission" date="2019-05" db="EMBL/GenBank/DDBJ databases">
        <title>Microbulbifer harenosus sp. nov., an alginate-degrading bacterium isolated from coastal sand.</title>
        <authorList>
            <person name="Huang H."/>
            <person name="Mo K."/>
            <person name="Bao S."/>
        </authorList>
    </citation>
    <scope>NUCLEOTIDE SEQUENCE [LARGE SCALE GENOMIC DNA]</scope>
    <source>
        <strain evidence="8 9">HB161719</strain>
    </source>
</reference>
<name>A0ABY2UEK2_9GAMM</name>
<comment type="caution">
    <text evidence="8">The sequence shown here is derived from an EMBL/GenBank/DDBJ whole genome shotgun (WGS) entry which is preliminary data.</text>
</comment>
<dbReference type="CDD" id="cd03707">
    <property type="entry name" value="EFTU_III"/>
    <property type="match status" value="1"/>
</dbReference>
<dbReference type="EMBL" id="VANI01000019">
    <property type="protein sequence ID" value="TLM74898.1"/>
    <property type="molecule type" value="Genomic_DNA"/>
</dbReference>
<organism evidence="8 9">
    <name type="scientific">Microbulbifer harenosus</name>
    <dbReference type="NCBI Taxonomy" id="2576840"/>
    <lineage>
        <taxon>Bacteria</taxon>
        <taxon>Pseudomonadati</taxon>
        <taxon>Pseudomonadota</taxon>
        <taxon>Gammaproteobacteria</taxon>
        <taxon>Cellvibrionales</taxon>
        <taxon>Microbulbiferaceae</taxon>
        <taxon>Microbulbifer</taxon>
    </lineage>
</organism>
<dbReference type="CDD" id="cd03697">
    <property type="entry name" value="EFTU_II"/>
    <property type="match status" value="1"/>
</dbReference>
<feature type="non-terminal residue" evidence="8">
    <location>
        <position position="1"/>
    </location>
</feature>
<evidence type="ECO:0000256" key="1">
    <source>
        <dbReference type="ARBA" id="ARBA00022741"/>
    </source>
</evidence>
<dbReference type="InterPro" id="IPR004160">
    <property type="entry name" value="Transl_elong_EFTu/EF1A_C"/>
</dbReference>
<keyword evidence="9" id="KW-1185">Reference proteome</keyword>
<dbReference type="PROSITE" id="PS00301">
    <property type="entry name" value="G_TR_1"/>
    <property type="match status" value="1"/>
</dbReference>
<dbReference type="Pfam" id="PF03144">
    <property type="entry name" value="GTP_EFTU_D2"/>
    <property type="match status" value="1"/>
</dbReference>
<evidence type="ECO:0000256" key="3">
    <source>
        <dbReference type="ARBA" id="ARBA00022917"/>
    </source>
</evidence>
<dbReference type="GO" id="GO:0003746">
    <property type="term" value="F:translation elongation factor activity"/>
    <property type="evidence" value="ECO:0007669"/>
    <property type="project" value="UniProtKB-KW"/>
</dbReference>
<dbReference type="InterPro" id="IPR004161">
    <property type="entry name" value="EFTu-like_2"/>
</dbReference>
<keyword evidence="3" id="KW-0648">Protein biosynthesis</keyword>
<dbReference type="InterPro" id="IPR031157">
    <property type="entry name" value="G_TR_CS"/>
</dbReference>
<dbReference type="InterPro" id="IPR009001">
    <property type="entry name" value="Transl_elong_EF1A/Init_IF2_C"/>
</dbReference>
<keyword evidence="2 8" id="KW-0251">Elongation factor</keyword>
<dbReference type="Pfam" id="PF03143">
    <property type="entry name" value="GTP_EFTU_D3"/>
    <property type="match status" value="1"/>
</dbReference>
<evidence type="ECO:0000256" key="4">
    <source>
        <dbReference type="ARBA" id="ARBA00023134"/>
    </source>
</evidence>
<proteinExistence type="predicted"/>